<feature type="transmembrane region" description="Helical" evidence="8">
    <location>
        <begin position="113"/>
        <end position="131"/>
    </location>
</feature>
<dbReference type="Proteomes" id="UP001168528">
    <property type="component" value="Unassembled WGS sequence"/>
</dbReference>
<evidence type="ECO:0000313" key="10">
    <source>
        <dbReference type="EMBL" id="MDO1447673.1"/>
    </source>
</evidence>
<feature type="transmembrane region" description="Helical" evidence="8">
    <location>
        <begin position="189"/>
        <end position="204"/>
    </location>
</feature>
<evidence type="ECO:0000256" key="5">
    <source>
        <dbReference type="ARBA" id="ARBA00022692"/>
    </source>
</evidence>
<evidence type="ECO:0000256" key="7">
    <source>
        <dbReference type="ARBA" id="ARBA00023136"/>
    </source>
</evidence>
<keyword evidence="3" id="KW-0328">Glycosyltransferase</keyword>
<feature type="transmembrane region" description="Helical" evidence="8">
    <location>
        <begin position="7"/>
        <end position="29"/>
    </location>
</feature>
<dbReference type="EMBL" id="JAUKPO010000008">
    <property type="protein sequence ID" value="MDO1447673.1"/>
    <property type="molecule type" value="Genomic_DNA"/>
</dbReference>
<feature type="transmembrane region" description="Helical" evidence="8">
    <location>
        <begin position="324"/>
        <end position="345"/>
    </location>
</feature>
<name>A0ABT8R8X5_9BACT</name>
<keyword evidence="2" id="KW-1003">Cell membrane</keyword>
<keyword evidence="7 8" id="KW-0472">Membrane</keyword>
<feature type="transmembrane region" description="Helical" evidence="8">
    <location>
        <begin position="167"/>
        <end position="183"/>
    </location>
</feature>
<evidence type="ECO:0000256" key="8">
    <source>
        <dbReference type="SAM" id="Phobius"/>
    </source>
</evidence>
<dbReference type="RefSeq" id="WP_302038477.1">
    <property type="nucleotide sequence ID" value="NZ_JAUKPO010000008.1"/>
</dbReference>
<dbReference type="InterPro" id="IPR050297">
    <property type="entry name" value="LipidA_mod_glycosyltrf_83"/>
</dbReference>
<evidence type="ECO:0000256" key="3">
    <source>
        <dbReference type="ARBA" id="ARBA00022676"/>
    </source>
</evidence>
<evidence type="ECO:0000256" key="1">
    <source>
        <dbReference type="ARBA" id="ARBA00004651"/>
    </source>
</evidence>
<sequence>MSQRTVYSIGIGLLAALFFMPFLGGVHLFDWDEINFAEAAREMIILKDYLRVYINYEPFWEKPPFFIWLQTLSMKLFGMNEYAARFPNAVCGVITLIVLFLIGEKLYDRRFGFLWAGAYFGSILPHLYFKSGIIDPYFNLFIFLSIYFFILFYWKKESFSNIFLNKGKYYYLTIAGLFMGLALLTKGPAAYIMAGLTFFVYWVLQKLRFYINVPQFIFYTLVAIAVSAIWYGLVTLAHGTWFVNEFFKYQYRLFSTPDAGHAGFPGYHFVVLLVGCFPASIFCIRAFTRTDQLYIYQRDFKTWMVILFWVVLILFTIVKSKIVHYSSLCYFPLTYLAALTMYQMLEKRIKFNSWMKFGLMAVSTLYIIATLALPFIGMKVEVLKPLFSKDPFAQANLDAVVNWTGMETIAGIVLFLVVGLAIKWISNPSTMQKGFVTLYVGTATFVMLTLIFFIGRIELYSQGAAIRFFESLQGKDSYVITEGYKSYAQLYYTNKQPVTNPKSYDHQWLLYGDIDKDVYVVAKINHAEKLKEVPGLEKLKEENGFVFFRRKATR</sequence>
<feature type="transmembrane region" description="Helical" evidence="8">
    <location>
        <begin position="216"/>
        <end position="244"/>
    </location>
</feature>
<dbReference type="PANTHER" id="PTHR33908:SF3">
    <property type="entry name" value="UNDECAPRENYL PHOSPHATE-ALPHA-4-AMINO-4-DEOXY-L-ARABINOSE ARABINOSYL TRANSFERASE"/>
    <property type="match status" value="1"/>
</dbReference>
<feature type="transmembrane region" description="Helical" evidence="8">
    <location>
        <begin position="137"/>
        <end position="155"/>
    </location>
</feature>
<dbReference type="PANTHER" id="PTHR33908">
    <property type="entry name" value="MANNOSYLTRANSFERASE YKCB-RELATED"/>
    <property type="match status" value="1"/>
</dbReference>
<keyword evidence="5 8" id="KW-0812">Transmembrane</keyword>
<keyword evidence="11" id="KW-1185">Reference proteome</keyword>
<accession>A0ABT8R8X5</accession>
<gene>
    <name evidence="10" type="ORF">Q0590_15490</name>
</gene>
<proteinExistence type="predicted"/>
<protein>
    <submittedName>
        <fullName evidence="10">Glycosyltransferase family 39 protein</fullName>
    </submittedName>
</protein>
<keyword evidence="4" id="KW-0808">Transferase</keyword>
<evidence type="ECO:0000256" key="4">
    <source>
        <dbReference type="ARBA" id="ARBA00022679"/>
    </source>
</evidence>
<comment type="caution">
    <text evidence="10">The sequence shown here is derived from an EMBL/GenBank/DDBJ whole genome shotgun (WGS) entry which is preliminary data.</text>
</comment>
<feature type="transmembrane region" description="Helical" evidence="8">
    <location>
        <begin position="400"/>
        <end position="422"/>
    </location>
</feature>
<evidence type="ECO:0000256" key="6">
    <source>
        <dbReference type="ARBA" id="ARBA00022989"/>
    </source>
</evidence>
<comment type="subcellular location">
    <subcellularLocation>
        <location evidence="1">Cell membrane</location>
        <topology evidence="1">Multi-pass membrane protein</topology>
    </subcellularLocation>
</comment>
<dbReference type="Pfam" id="PF13231">
    <property type="entry name" value="PMT_2"/>
    <property type="match status" value="1"/>
</dbReference>
<dbReference type="InterPro" id="IPR038731">
    <property type="entry name" value="RgtA/B/C-like"/>
</dbReference>
<organism evidence="10 11">
    <name type="scientific">Rhodocytophaga aerolata</name>
    <dbReference type="NCBI Taxonomy" id="455078"/>
    <lineage>
        <taxon>Bacteria</taxon>
        <taxon>Pseudomonadati</taxon>
        <taxon>Bacteroidota</taxon>
        <taxon>Cytophagia</taxon>
        <taxon>Cytophagales</taxon>
        <taxon>Rhodocytophagaceae</taxon>
        <taxon>Rhodocytophaga</taxon>
    </lineage>
</organism>
<keyword evidence="6 8" id="KW-1133">Transmembrane helix</keyword>
<evidence type="ECO:0000313" key="11">
    <source>
        <dbReference type="Proteomes" id="UP001168528"/>
    </source>
</evidence>
<feature type="transmembrane region" description="Helical" evidence="8">
    <location>
        <begin position="82"/>
        <end position="101"/>
    </location>
</feature>
<feature type="transmembrane region" description="Helical" evidence="8">
    <location>
        <begin position="300"/>
        <end position="318"/>
    </location>
</feature>
<feature type="domain" description="Glycosyltransferase RgtA/B/C/D-like" evidence="9">
    <location>
        <begin position="62"/>
        <end position="230"/>
    </location>
</feature>
<reference evidence="10" key="1">
    <citation type="submission" date="2023-07" db="EMBL/GenBank/DDBJ databases">
        <title>The genome sequence of Rhodocytophaga aerolata KACC 12507.</title>
        <authorList>
            <person name="Zhang X."/>
        </authorList>
    </citation>
    <scope>NUCLEOTIDE SEQUENCE</scope>
    <source>
        <strain evidence="10">KACC 12507</strain>
    </source>
</reference>
<feature type="transmembrane region" description="Helical" evidence="8">
    <location>
        <begin position="357"/>
        <end position="380"/>
    </location>
</feature>
<feature type="transmembrane region" description="Helical" evidence="8">
    <location>
        <begin position="264"/>
        <end position="288"/>
    </location>
</feature>
<feature type="transmembrane region" description="Helical" evidence="8">
    <location>
        <begin position="434"/>
        <end position="454"/>
    </location>
</feature>
<evidence type="ECO:0000256" key="2">
    <source>
        <dbReference type="ARBA" id="ARBA00022475"/>
    </source>
</evidence>
<evidence type="ECO:0000259" key="9">
    <source>
        <dbReference type="Pfam" id="PF13231"/>
    </source>
</evidence>